<dbReference type="EMBL" id="GGEC01003863">
    <property type="protein sequence ID" value="MBW84346.1"/>
    <property type="molecule type" value="Transcribed_RNA"/>
</dbReference>
<proteinExistence type="predicted"/>
<dbReference type="AlphaFoldDB" id="A0A2P2IT19"/>
<sequence length="56" mass="6724">MQYFSNKVMLYFHFFLSRRHEQVSYLTLFVDSFSNLNQLDMVSSLSHSQIIVFTLL</sequence>
<accession>A0A2P2IT19</accession>
<name>A0A2P2IT19_RHIMU</name>
<organism evidence="1">
    <name type="scientific">Rhizophora mucronata</name>
    <name type="common">Asiatic mangrove</name>
    <dbReference type="NCBI Taxonomy" id="61149"/>
    <lineage>
        <taxon>Eukaryota</taxon>
        <taxon>Viridiplantae</taxon>
        <taxon>Streptophyta</taxon>
        <taxon>Embryophyta</taxon>
        <taxon>Tracheophyta</taxon>
        <taxon>Spermatophyta</taxon>
        <taxon>Magnoliopsida</taxon>
        <taxon>eudicotyledons</taxon>
        <taxon>Gunneridae</taxon>
        <taxon>Pentapetalae</taxon>
        <taxon>rosids</taxon>
        <taxon>fabids</taxon>
        <taxon>Malpighiales</taxon>
        <taxon>Rhizophoraceae</taxon>
        <taxon>Rhizophora</taxon>
    </lineage>
</organism>
<evidence type="ECO:0000313" key="1">
    <source>
        <dbReference type="EMBL" id="MBW84346.1"/>
    </source>
</evidence>
<reference evidence="1" key="1">
    <citation type="submission" date="2018-02" db="EMBL/GenBank/DDBJ databases">
        <title>Rhizophora mucronata_Transcriptome.</title>
        <authorList>
            <person name="Meera S.P."/>
            <person name="Sreeshan A."/>
            <person name="Augustine A."/>
        </authorList>
    </citation>
    <scope>NUCLEOTIDE SEQUENCE</scope>
    <source>
        <tissue evidence="1">Leaf</tissue>
    </source>
</reference>
<protein>
    <submittedName>
        <fullName evidence="1">Uncharacterized protein</fullName>
    </submittedName>
</protein>